<keyword evidence="5" id="KW-1185">Reference proteome</keyword>
<evidence type="ECO:0000256" key="2">
    <source>
        <dbReference type="ARBA" id="ARBA00023136"/>
    </source>
</evidence>
<dbReference type="Proteomes" id="UP001498469">
    <property type="component" value="Unassembled WGS sequence"/>
</dbReference>
<reference evidence="4 5" key="1">
    <citation type="submission" date="2023-11" db="EMBL/GenBank/DDBJ databases">
        <title>Draft genome sequence of a psychrophilic Clostridium strain from permafrost water brine.</title>
        <authorList>
            <person name="Shcherbakova V.A."/>
            <person name="Trubitsyn V.E."/>
            <person name="Zakharyuk A.G."/>
        </authorList>
    </citation>
    <scope>NUCLEOTIDE SEQUENCE [LARGE SCALE GENOMIC DNA]</scope>
    <source>
        <strain evidence="4 5">14F</strain>
    </source>
</reference>
<dbReference type="RefSeq" id="WP_216251908.1">
    <property type="nucleotide sequence ID" value="NZ_JAZHFS010000013.1"/>
</dbReference>
<protein>
    <submittedName>
        <fullName evidence="4">Spore germination protein</fullName>
    </submittedName>
</protein>
<organism evidence="4 5">
    <name type="scientific">Clostridium frigoriphilum</name>
    <dbReference type="NCBI Taxonomy" id="443253"/>
    <lineage>
        <taxon>Bacteria</taxon>
        <taxon>Bacillati</taxon>
        <taxon>Bacillota</taxon>
        <taxon>Clostridia</taxon>
        <taxon>Eubacteriales</taxon>
        <taxon>Clostridiaceae</taxon>
        <taxon>Clostridium</taxon>
    </lineage>
</organism>
<feature type="transmembrane region" description="Helical" evidence="3">
    <location>
        <begin position="443"/>
        <end position="466"/>
    </location>
</feature>
<evidence type="ECO:0000256" key="3">
    <source>
        <dbReference type="SAM" id="Phobius"/>
    </source>
</evidence>
<name>A0ABU7URL2_9CLOT</name>
<dbReference type="EMBL" id="JAZHFS010000013">
    <property type="protein sequence ID" value="MEF2113556.1"/>
    <property type="molecule type" value="Genomic_DNA"/>
</dbReference>
<dbReference type="InterPro" id="IPR050768">
    <property type="entry name" value="UPF0353/GerABKA_families"/>
</dbReference>
<accession>A0ABU7URL2</accession>
<evidence type="ECO:0000313" key="4">
    <source>
        <dbReference type="EMBL" id="MEF2113556.1"/>
    </source>
</evidence>
<feature type="transmembrane region" description="Helical" evidence="3">
    <location>
        <begin position="360"/>
        <end position="378"/>
    </location>
</feature>
<dbReference type="Pfam" id="PF03323">
    <property type="entry name" value="GerA"/>
    <property type="match status" value="1"/>
</dbReference>
<feature type="transmembrane region" description="Helical" evidence="3">
    <location>
        <begin position="318"/>
        <end position="340"/>
    </location>
</feature>
<evidence type="ECO:0000313" key="5">
    <source>
        <dbReference type="Proteomes" id="UP001498469"/>
    </source>
</evidence>
<feature type="transmembrane region" description="Helical" evidence="3">
    <location>
        <begin position="399"/>
        <end position="423"/>
    </location>
</feature>
<gene>
    <name evidence="4" type="ORF">SJI18_14715</name>
</gene>
<sequence>MLNSIKKIFSLSEKSNRDQDISNKNIQEQYLNLKISNKLEENRKYINNIFDKCTDLIIRELKITSSSKFSAILVYIDNMIETTIFEESIIERLINKKVESSYPPNSKEYSQYLLGISDNNICQDISIVVNSILDGKVVLFVNGLNEAMIIDINNPPGRDVAEPQSETVLRGPREGFTESIGSNITLLRKKIKSANFKIEEFRIGRETKTKVTIVYLSNKANPKIVNEVKERIGKIDIDSVLESNYIKEYIGDEPTSNFSTVYSTEKPDVIAGKLLGGRVAILTDGTPLVLTVPSLFIEFFLNNEDYYLNFIAATFNRWIRYIAFFISTTLPGFYVAITTFHPELIPDSLIVSLIKSRAGVPYPALVECLLMLSVYELLREAGIRMPRALGQTISVVGALVLGQAAVEAGLASTPMVIVISLTALSSFALPSTDMSLALTYPRIVFLVLSGTLGLVGLTCGIIILFLRLTSLRSYGIPYLSPMAPIQGKKLTDIFIRSPLLTKLKKSWVIKGKKTTRR</sequence>
<dbReference type="InterPro" id="IPR004995">
    <property type="entry name" value="Spore_Ger"/>
</dbReference>
<dbReference type="PANTHER" id="PTHR22550">
    <property type="entry name" value="SPORE GERMINATION PROTEIN"/>
    <property type="match status" value="1"/>
</dbReference>
<dbReference type="PIRSF" id="PIRSF005690">
    <property type="entry name" value="GerBA"/>
    <property type="match status" value="1"/>
</dbReference>
<dbReference type="PANTHER" id="PTHR22550:SF5">
    <property type="entry name" value="LEUCINE ZIPPER PROTEIN 4"/>
    <property type="match status" value="1"/>
</dbReference>
<proteinExistence type="inferred from homology"/>
<comment type="similarity">
    <text evidence="1">Belongs to the GerABKA family.</text>
</comment>
<comment type="caution">
    <text evidence="4">The sequence shown here is derived from an EMBL/GenBank/DDBJ whole genome shotgun (WGS) entry which is preliminary data.</text>
</comment>
<evidence type="ECO:0000256" key="1">
    <source>
        <dbReference type="ARBA" id="ARBA00005278"/>
    </source>
</evidence>
<keyword evidence="3" id="KW-0812">Transmembrane</keyword>
<keyword evidence="3" id="KW-1133">Transmembrane helix</keyword>
<keyword evidence="2 3" id="KW-0472">Membrane</keyword>